<feature type="transmembrane region" description="Helical" evidence="2">
    <location>
        <begin position="586"/>
        <end position="607"/>
    </location>
</feature>
<evidence type="ECO:0000256" key="2">
    <source>
        <dbReference type="SAM" id="Phobius"/>
    </source>
</evidence>
<protein>
    <submittedName>
        <fullName evidence="3">Uncharacterized protein</fullName>
    </submittedName>
</protein>
<name>A0A2V3IYT9_9FLOR</name>
<feature type="transmembrane region" description="Helical" evidence="2">
    <location>
        <begin position="173"/>
        <end position="195"/>
    </location>
</feature>
<gene>
    <name evidence="3" type="ORF">BWQ96_02939</name>
</gene>
<keyword evidence="2" id="KW-0812">Transmembrane</keyword>
<keyword evidence="2" id="KW-0472">Membrane</keyword>
<keyword evidence="2" id="KW-1133">Transmembrane helix</keyword>
<dbReference type="OrthoDB" id="3540at2759"/>
<dbReference type="EMBL" id="NBIV01000026">
    <property type="protein sequence ID" value="PXF47326.1"/>
    <property type="molecule type" value="Genomic_DNA"/>
</dbReference>
<dbReference type="AlphaFoldDB" id="A0A2V3IYT9"/>
<keyword evidence="1" id="KW-0175">Coiled coil</keyword>
<dbReference type="Proteomes" id="UP000247409">
    <property type="component" value="Unassembled WGS sequence"/>
</dbReference>
<proteinExistence type="predicted"/>
<sequence>MNDNGEISPSVQHVKMLRITREEIRNRTLTISERFKESLIVASNAVNSIRMVENLASLLEKKRAHNEDVNRLERQLHNVQNSLKEAVSRYDYTAILDVEGVIEQLTLSYDPIYLETEEIRKKEYRDQKKREARQKVTWAQNPSSRFVSLMKGDFEGAEAVTEAEQRSCISKCAWLFAIIGLLVALSFLVAEFWYAQVNPAVSTTFIRNNRLQVPMIHLCSQFPFIPSFDNLSKDHYAGETLFGLRSYTNIETEDRVLYPETKDLISEPSLLGNQEYCRTHMQYMSKRRIIKALLGELDYTETCYPCLSVGLKKPIHLNAATANQRSLGAVTVEAAISYDIEYCFNPSKAVSGWLRANLRSSIETHWTQLVKQGIIKLINPPDSDFVLKYGFDHLRRDPFARAAAENAVYCNIYFFSGYFFPVEPGTEVRYGYDAREEDPWVRLSDDDNFLATPTNVRNPYVQEETNRTAVLDAIKSNAKASSGLSQYIGVNLFVLNSGSDRPPTLHDYVTALRQNHRDVLLLTKENEHKKNKYIRRMLAGPMKLFVSIGRFARFNVSVDFATFDTALMTRRPTTSVPEFLTDVFEYIGLFTGICAYSLIVGPARMYLRRTKSET</sequence>
<feature type="coiled-coil region" evidence="1">
    <location>
        <begin position="55"/>
        <end position="89"/>
    </location>
</feature>
<organism evidence="3 4">
    <name type="scientific">Gracilariopsis chorda</name>
    <dbReference type="NCBI Taxonomy" id="448386"/>
    <lineage>
        <taxon>Eukaryota</taxon>
        <taxon>Rhodophyta</taxon>
        <taxon>Florideophyceae</taxon>
        <taxon>Rhodymeniophycidae</taxon>
        <taxon>Gracilariales</taxon>
        <taxon>Gracilariaceae</taxon>
        <taxon>Gracilariopsis</taxon>
    </lineage>
</organism>
<accession>A0A2V3IYT9</accession>
<keyword evidence="4" id="KW-1185">Reference proteome</keyword>
<evidence type="ECO:0000313" key="4">
    <source>
        <dbReference type="Proteomes" id="UP000247409"/>
    </source>
</evidence>
<evidence type="ECO:0000313" key="3">
    <source>
        <dbReference type="EMBL" id="PXF47326.1"/>
    </source>
</evidence>
<comment type="caution">
    <text evidence="3">The sequence shown here is derived from an EMBL/GenBank/DDBJ whole genome shotgun (WGS) entry which is preliminary data.</text>
</comment>
<evidence type="ECO:0000256" key="1">
    <source>
        <dbReference type="SAM" id="Coils"/>
    </source>
</evidence>
<reference evidence="3 4" key="1">
    <citation type="journal article" date="2018" name="Mol. Biol. Evol.">
        <title>Analysis of the draft genome of the red seaweed Gracilariopsis chorda provides insights into genome size evolution in Rhodophyta.</title>
        <authorList>
            <person name="Lee J."/>
            <person name="Yang E.C."/>
            <person name="Graf L."/>
            <person name="Yang J.H."/>
            <person name="Qiu H."/>
            <person name="Zel Zion U."/>
            <person name="Chan C.X."/>
            <person name="Stephens T.G."/>
            <person name="Weber A.P.M."/>
            <person name="Boo G.H."/>
            <person name="Boo S.M."/>
            <person name="Kim K.M."/>
            <person name="Shin Y."/>
            <person name="Jung M."/>
            <person name="Lee S.J."/>
            <person name="Yim H.S."/>
            <person name="Lee J.H."/>
            <person name="Bhattacharya D."/>
            <person name="Yoon H.S."/>
        </authorList>
    </citation>
    <scope>NUCLEOTIDE SEQUENCE [LARGE SCALE GENOMIC DNA]</scope>
    <source>
        <strain evidence="3 4">SKKU-2015</strain>
        <tissue evidence="3">Whole body</tissue>
    </source>
</reference>